<keyword evidence="2" id="KW-0472">Membrane</keyword>
<keyword evidence="1" id="KW-0175">Coiled coil</keyword>
<feature type="coiled-coil region" evidence="1">
    <location>
        <begin position="19"/>
        <end position="61"/>
    </location>
</feature>
<evidence type="ECO:0000313" key="3">
    <source>
        <dbReference type="EMBL" id="MSS58401.1"/>
    </source>
</evidence>
<keyword evidence="4" id="KW-1185">Reference proteome</keyword>
<comment type="caution">
    <text evidence="3">The sequence shown here is derived from an EMBL/GenBank/DDBJ whole genome shotgun (WGS) entry which is preliminary data.</text>
</comment>
<feature type="transmembrane region" description="Helical" evidence="2">
    <location>
        <begin position="6"/>
        <end position="25"/>
    </location>
</feature>
<sequence length="119" mass="13649">MQEYIPSIISIMVAIVSGIASYAAASKKARSELETLKESNKHDLEKLLEQHKLDLESLEHSHAMEIEKINLEFRHQLELQQAEFNNQLGSDLIKEVMKLPEVRQQIGQSVRNGNVKKRK</sequence>
<accession>A0A7X2TGD7</accession>
<keyword evidence="2" id="KW-1133">Transmembrane helix</keyword>
<dbReference type="RefSeq" id="WP_154504141.1">
    <property type="nucleotide sequence ID" value="NZ_VUMN01000010.1"/>
</dbReference>
<protein>
    <submittedName>
        <fullName evidence="3">Uncharacterized protein</fullName>
    </submittedName>
</protein>
<evidence type="ECO:0000313" key="4">
    <source>
        <dbReference type="Proteomes" id="UP000461880"/>
    </source>
</evidence>
<evidence type="ECO:0000256" key="1">
    <source>
        <dbReference type="SAM" id="Coils"/>
    </source>
</evidence>
<proteinExistence type="predicted"/>
<dbReference type="AlphaFoldDB" id="A0A7X2TGD7"/>
<reference evidence="3 4" key="1">
    <citation type="submission" date="2019-08" db="EMBL/GenBank/DDBJ databases">
        <title>In-depth cultivation of the pig gut microbiome towards novel bacterial diversity and tailored functional studies.</title>
        <authorList>
            <person name="Wylensek D."/>
            <person name="Hitch T.C.A."/>
            <person name="Clavel T."/>
        </authorList>
    </citation>
    <scope>NUCLEOTIDE SEQUENCE [LARGE SCALE GENOMIC DNA]</scope>
    <source>
        <strain evidence="3 4">Oil+RF-744-GAM-WT-6</strain>
    </source>
</reference>
<dbReference type="EMBL" id="VUMN01000010">
    <property type="protein sequence ID" value="MSS58401.1"/>
    <property type="molecule type" value="Genomic_DNA"/>
</dbReference>
<keyword evidence="2" id="KW-0812">Transmembrane</keyword>
<evidence type="ECO:0000256" key="2">
    <source>
        <dbReference type="SAM" id="Phobius"/>
    </source>
</evidence>
<name>A0A7X2TGD7_9FIRM</name>
<organism evidence="3 4">
    <name type="scientific">Stecheria intestinalis</name>
    <dbReference type="NCBI Taxonomy" id="2606630"/>
    <lineage>
        <taxon>Bacteria</taxon>
        <taxon>Bacillati</taxon>
        <taxon>Bacillota</taxon>
        <taxon>Erysipelotrichia</taxon>
        <taxon>Erysipelotrichales</taxon>
        <taxon>Erysipelotrichaceae</taxon>
        <taxon>Stecheria</taxon>
    </lineage>
</organism>
<gene>
    <name evidence="3" type="ORF">FYJ51_05735</name>
</gene>
<dbReference type="Proteomes" id="UP000461880">
    <property type="component" value="Unassembled WGS sequence"/>
</dbReference>